<reference evidence="1" key="1">
    <citation type="submission" date="2016-01" db="EMBL/GenBank/DDBJ databases">
        <authorList>
            <person name="Peeters C."/>
        </authorList>
    </citation>
    <scope>NUCLEOTIDE SEQUENCE [LARGE SCALE GENOMIC DNA]</scope>
    <source>
        <strain evidence="1">LMG 29326</strain>
    </source>
</reference>
<dbReference type="OrthoDB" id="9028817at2"/>
<dbReference type="RefSeq" id="WP_087043494.1">
    <property type="nucleotide sequence ID" value="NZ_FCOB02000005.1"/>
</dbReference>
<comment type="caution">
    <text evidence="1">The sequence shown here is derived from an EMBL/GenBank/DDBJ whole genome shotgun (WGS) entry which is preliminary data.</text>
</comment>
<dbReference type="Proteomes" id="UP000054978">
    <property type="component" value="Unassembled WGS sequence"/>
</dbReference>
<dbReference type="AlphaFoldDB" id="A0A158A6E5"/>
<evidence type="ECO:0000313" key="1">
    <source>
        <dbReference type="EMBL" id="SAK52667.1"/>
    </source>
</evidence>
<organism evidence="1 2">
    <name type="scientific">Caballeronia ptereochthonis</name>
    <dbReference type="NCBI Taxonomy" id="1777144"/>
    <lineage>
        <taxon>Bacteria</taxon>
        <taxon>Pseudomonadati</taxon>
        <taxon>Pseudomonadota</taxon>
        <taxon>Betaproteobacteria</taxon>
        <taxon>Burkholderiales</taxon>
        <taxon>Burkholderiaceae</taxon>
        <taxon>Caballeronia</taxon>
    </lineage>
</organism>
<dbReference type="EMBL" id="FCOB02000005">
    <property type="protein sequence ID" value="SAK52667.1"/>
    <property type="molecule type" value="Genomic_DNA"/>
</dbReference>
<accession>A0A158A6E5</accession>
<protein>
    <submittedName>
        <fullName evidence="1">Uncharacterized protein</fullName>
    </submittedName>
</protein>
<keyword evidence="2" id="KW-1185">Reference proteome</keyword>
<evidence type="ECO:0000313" key="2">
    <source>
        <dbReference type="Proteomes" id="UP000054978"/>
    </source>
</evidence>
<gene>
    <name evidence="1" type="ORF">AWB83_01298</name>
</gene>
<proteinExistence type="predicted"/>
<sequence>MRKTISTYWPVLILFPLALAFCMHAGKGGAAVERHEQMGVASVSAELARAISYGFVEADDAAAATAVPATSQTL</sequence>
<name>A0A158A6E5_9BURK</name>